<evidence type="ECO:0000256" key="1">
    <source>
        <dbReference type="ARBA" id="ARBA00022656"/>
    </source>
</evidence>
<proteinExistence type="predicted"/>
<feature type="compositionally biased region" description="Basic and acidic residues" evidence="5">
    <location>
        <begin position="138"/>
        <end position="149"/>
    </location>
</feature>
<dbReference type="SUPFAM" id="SSF56399">
    <property type="entry name" value="ADP-ribosylation"/>
    <property type="match status" value="1"/>
</dbReference>
<reference evidence="7" key="1">
    <citation type="journal article" date="2020" name="Stud. Mycol.">
        <title>101 Dothideomycetes genomes: a test case for predicting lifestyles and emergence of pathogens.</title>
        <authorList>
            <person name="Haridas S."/>
            <person name="Albert R."/>
            <person name="Binder M."/>
            <person name="Bloem J."/>
            <person name="Labutti K."/>
            <person name="Salamov A."/>
            <person name="Andreopoulos B."/>
            <person name="Baker S."/>
            <person name="Barry K."/>
            <person name="Bills G."/>
            <person name="Bluhm B."/>
            <person name="Cannon C."/>
            <person name="Castanera R."/>
            <person name="Culley D."/>
            <person name="Daum C."/>
            <person name="Ezra D."/>
            <person name="Gonzalez J."/>
            <person name="Henrissat B."/>
            <person name="Kuo A."/>
            <person name="Liang C."/>
            <person name="Lipzen A."/>
            <person name="Lutzoni F."/>
            <person name="Magnuson J."/>
            <person name="Mondo S."/>
            <person name="Nolan M."/>
            <person name="Ohm R."/>
            <person name="Pangilinan J."/>
            <person name="Park H.-J."/>
            <person name="Ramirez L."/>
            <person name="Alfaro M."/>
            <person name="Sun H."/>
            <person name="Tritt A."/>
            <person name="Yoshinaga Y."/>
            <person name="Zwiers L.-H."/>
            <person name="Turgeon B."/>
            <person name="Goodwin S."/>
            <person name="Spatafora J."/>
            <person name="Crous P."/>
            <person name="Grigoriev I."/>
        </authorList>
    </citation>
    <scope>NUCLEOTIDE SEQUENCE</scope>
    <source>
        <strain evidence="7">CBS 113818</strain>
    </source>
</reference>
<keyword evidence="4" id="KW-1015">Disulfide bond</keyword>
<keyword evidence="3" id="KW-0843">Virulence</keyword>
<dbReference type="OrthoDB" id="3767032at2759"/>
<dbReference type="InterPro" id="IPR001144">
    <property type="entry name" value="Enterotoxin_A"/>
</dbReference>
<evidence type="ECO:0000256" key="4">
    <source>
        <dbReference type="ARBA" id="ARBA00023157"/>
    </source>
</evidence>
<keyword evidence="2 6" id="KW-0732">Signal</keyword>
<evidence type="ECO:0000256" key="6">
    <source>
        <dbReference type="SAM" id="SignalP"/>
    </source>
</evidence>
<accession>A0A6A7AAV4</accession>
<dbReference type="EMBL" id="MU006219">
    <property type="protein sequence ID" value="KAF2830450.1"/>
    <property type="molecule type" value="Genomic_DNA"/>
</dbReference>
<dbReference type="Pfam" id="PF01375">
    <property type="entry name" value="Enterotoxin_a"/>
    <property type="match status" value="1"/>
</dbReference>
<evidence type="ECO:0000313" key="8">
    <source>
        <dbReference type="Proteomes" id="UP000799424"/>
    </source>
</evidence>
<dbReference type="Gene3D" id="3.90.210.10">
    <property type="entry name" value="Heat-Labile Enterotoxin, subunit A"/>
    <property type="match status" value="1"/>
</dbReference>
<evidence type="ECO:0000256" key="3">
    <source>
        <dbReference type="ARBA" id="ARBA00023026"/>
    </source>
</evidence>
<evidence type="ECO:0000256" key="5">
    <source>
        <dbReference type="SAM" id="MobiDB-lite"/>
    </source>
</evidence>
<name>A0A6A7AAV4_9PLEO</name>
<feature type="chain" id="PRO_5025335508" evidence="6">
    <location>
        <begin position="23"/>
        <end position="172"/>
    </location>
</feature>
<keyword evidence="8" id="KW-1185">Reference proteome</keyword>
<evidence type="ECO:0000313" key="7">
    <source>
        <dbReference type="EMBL" id="KAF2830450.1"/>
    </source>
</evidence>
<dbReference type="GO" id="GO:0090729">
    <property type="term" value="F:toxin activity"/>
    <property type="evidence" value="ECO:0007669"/>
    <property type="project" value="UniProtKB-KW"/>
</dbReference>
<dbReference type="AlphaFoldDB" id="A0A6A7AAV4"/>
<dbReference type="Proteomes" id="UP000799424">
    <property type="component" value="Unassembled WGS sequence"/>
</dbReference>
<evidence type="ECO:0000256" key="2">
    <source>
        <dbReference type="ARBA" id="ARBA00022729"/>
    </source>
</evidence>
<gene>
    <name evidence="7" type="ORF">CC86DRAFT_463751</name>
</gene>
<organism evidence="7 8">
    <name type="scientific">Ophiobolus disseminans</name>
    <dbReference type="NCBI Taxonomy" id="1469910"/>
    <lineage>
        <taxon>Eukaryota</taxon>
        <taxon>Fungi</taxon>
        <taxon>Dikarya</taxon>
        <taxon>Ascomycota</taxon>
        <taxon>Pezizomycotina</taxon>
        <taxon>Dothideomycetes</taxon>
        <taxon>Pleosporomycetidae</taxon>
        <taxon>Pleosporales</taxon>
        <taxon>Pleosporineae</taxon>
        <taxon>Phaeosphaeriaceae</taxon>
        <taxon>Ophiobolus</taxon>
    </lineage>
</organism>
<keyword evidence="1" id="KW-0800">Toxin</keyword>
<feature type="region of interest" description="Disordered" evidence="5">
    <location>
        <begin position="138"/>
        <end position="172"/>
    </location>
</feature>
<feature type="signal peptide" evidence="6">
    <location>
        <begin position="1"/>
        <end position="22"/>
    </location>
</feature>
<sequence length="172" mass="19379">MFGHTQIVHLATFLALLSPALATVYRVDDRSPQQIREAGGFKARDPTGTGTVIEHVRKTLGDKDPWVSTTSSEDFAQAGAKSNLQAYIYHISENGIKLVDTKKAFDEAREVHPHPGEFEMSVKGEITWDSIKKWDVYKRGKKESDQSRDDFEDGQEDKKRSAPLVRSVKFRA</sequence>
<protein>
    <submittedName>
        <fullName evidence="7">ADP-ribosylation</fullName>
    </submittedName>
</protein>